<comment type="caution">
    <text evidence="2">The sequence shown here is derived from an EMBL/GenBank/DDBJ whole genome shotgun (WGS) entry which is preliminary data.</text>
</comment>
<sequence length="142" mass="14877">MPPVYRLSLISLLLSLGLSACHQPESAAKTEADVAEATAQGRARVDAAAATTVRDHIDNLTKAQGGPLPTAAARQDLNNVHHLASELAEANFRVAKERCDAETGDARSDCLKLAKLHYDAAIGEANSRLKAGEAALQSGPPQ</sequence>
<dbReference type="Proteomes" id="UP000282106">
    <property type="component" value="Unassembled WGS sequence"/>
</dbReference>
<dbReference type="RefSeq" id="WP_123211968.1">
    <property type="nucleotide sequence ID" value="NZ_RJVO01000004.1"/>
</dbReference>
<accession>A0A3N0VAP0</accession>
<organism evidence="2 3">
    <name type="scientific">Stagnimonas aquatica</name>
    <dbReference type="NCBI Taxonomy" id="2689987"/>
    <lineage>
        <taxon>Bacteria</taxon>
        <taxon>Pseudomonadati</taxon>
        <taxon>Pseudomonadota</taxon>
        <taxon>Gammaproteobacteria</taxon>
        <taxon>Nevskiales</taxon>
        <taxon>Nevskiaceae</taxon>
        <taxon>Stagnimonas</taxon>
    </lineage>
</organism>
<evidence type="ECO:0008006" key="4">
    <source>
        <dbReference type="Google" id="ProtNLM"/>
    </source>
</evidence>
<evidence type="ECO:0000313" key="3">
    <source>
        <dbReference type="Proteomes" id="UP000282106"/>
    </source>
</evidence>
<dbReference type="EMBL" id="RJVO01000004">
    <property type="protein sequence ID" value="ROH89671.1"/>
    <property type="molecule type" value="Genomic_DNA"/>
</dbReference>
<protein>
    <recommendedName>
        <fullName evidence="4">DUF4398 domain-containing protein</fullName>
    </recommendedName>
</protein>
<feature type="signal peptide" evidence="1">
    <location>
        <begin position="1"/>
        <end position="22"/>
    </location>
</feature>
<keyword evidence="1" id="KW-0732">Signal</keyword>
<reference evidence="2 3" key="1">
    <citation type="submission" date="2018-10" db="EMBL/GenBank/DDBJ databases">
        <authorList>
            <person name="Chen W.-M."/>
        </authorList>
    </citation>
    <scope>NUCLEOTIDE SEQUENCE [LARGE SCALE GENOMIC DNA]</scope>
    <source>
        <strain evidence="2 3">THS-13</strain>
    </source>
</reference>
<gene>
    <name evidence="2" type="ORF">ED208_11150</name>
</gene>
<dbReference type="PROSITE" id="PS51257">
    <property type="entry name" value="PROKAR_LIPOPROTEIN"/>
    <property type="match status" value="1"/>
</dbReference>
<keyword evidence="3" id="KW-1185">Reference proteome</keyword>
<name>A0A3N0VAP0_9GAMM</name>
<evidence type="ECO:0000313" key="2">
    <source>
        <dbReference type="EMBL" id="ROH89671.1"/>
    </source>
</evidence>
<dbReference type="InParanoid" id="A0A3N0VAP0"/>
<evidence type="ECO:0000256" key="1">
    <source>
        <dbReference type="SAM" id="SignalP"/>
    </source>
</evidence>
<feature type="chain" id="PRO_5018163602" description="DUF4398 domain-containing protein" evidence="1">
    <location>
        <begin position="23"/>
        <end position="142"/>
    </location>
</feature>
<proteinExistence type="predicted"/>
<dbReference type="AlphaFoldDB" id="A0A3N0VAP0"/>